<evidence type="ECO:0000313" key="1">
    <source>
        <dbReference type="EMBL" id="KAF2187427.1"/>
    </source>
</evidence>
<dbReference type="AlphaFoldDB" id="A0A6A6E668"/>
<gene>
    <name evidence="1" type="ORF">K469DRAFT_771970</name>
</gene>
<organism evidence="1 2">
    <name type="scientific">Zopfia rhizophila CBS 207.26</name>
    <dbReference type="NCBI Taxonomy" id="1314779"/>
    <lineage>
        <taxon>Eukaryota</taxon>
        <taxon>Fungi</taxon>
        <taxon>Dikarya</taxon>
        <taxon>Ascomycota</taxon>
        <taxon>Pezizomycotina</taxon>
        <taxon>Dothideomycetes</taxon>
        <taxon>Dothideomycetes incertae sedis</taxon>
        <taxon>Zopfiaceae</taxon>
        <taxon>Zopfia</taxon>
    </lineage>
</organism>
<proteinExistence type="predicted"/>
<accession>A0A6A6E668</accession>
<dbReference type="Proteomes" id="UP000800200">
    <property type="component" value="Unassembled WGS sequence"/>
</dbReference>
<sequence length="267" mass="31258">MVTLMKLDRTSSEIENYLAAEKLWTTTYTSAGSMEKYTDQFTNTWNEIQRRQISLDFLVRALLVNHLGPCYTGFQQRKREIGIEKLSYFDTIRKLSRSPNTIGELDILSAKILVDFTSNIFRKDSGGKIFKPTLSLEYLVSTLSAFKCSDPRDTVFAFRNIAREVEGQHANQPPIPDYEKDLLEVYIDFVRWVFKTSKSLDIICRHWALPGRKEENSNHHYIYDKLLSWIQLIQPKKWYQWIETWSQRLLDKLDDEETAGWSGSSFA</sequence>
<keyword evidence="2" id="KW-1185">Reference proteome</keyword>
<reference evidence="1" key="1">
    <citation type="journal article" date="2020" name="Stud. Mycol.">
        <title>101 Dothideomycetes genomes: a test case for predicting lifestyles and emergence of pathogens.</title>
        <authorList>
            <person name="Haridas S."/>
            <person name="Albert R."/>
            <person name="Binder M."/>
            <person name="Bloem J."/>
            <person name="Labutti K."/>
            <person name="Salamov A."/>
            <person name="Andreopoulos B."/>
            <person name="Baker S."/>
            <person name="Barry K."/>
            <person name="Bills G."/>
            <person name="Bluhm B."/>
            <person name="Cannon C."/>
            <person name="Castanera R."/>
            <person name="Culley D."/>
            <person name="Daum C."/>
            <person name="Ezra D."/>
            <person name="Gonzalez J."/>
            <person name="Henrissat B."/>
            <person name="Kuo A."/>
            <person name="Liang C."/>
            <person name="Lipzen A."/>
            <person name="Lutzoni F."/>
            <person name="Magnuson J."/>
            <person name="Mondo S."/>
            <person name="Nolan M."/>
            <person name="Ohm R."/>
            <person name="Pangilinan J."/>
            <person name="Park H.-J."/>
            <person name="Ramirez L."/>
            <person name="Alfaro M."/>
            <person name="Sun H."/>
            <person name="Tritt A."/>
            <person name="Yoshinaga Y."/>
            <person name="Zwiers L.-H."/>
            <person name="Turgeon B."/>
            <person name="Goodwin S."/>
            <person name="Spatafora J."/>
            <person name="Crous P."/>
            <person name="Grigoriev I."/>
        </authorList>
    </citation>
    <scope>NUCLEOTIDE SEQUENCE</scope>
    <source>
        <strain evidence="1">CBS 207.26</strain>
    </source>
</reference>
<dbReference type="EMBL" id="ML994627">
    <property type="protein sequence ID" value="KAF2187427.1"/>
    <property type="molecule type" value="Genomic_DNA"/>
</dbReference>
<dbReference type="OrthoDB" id="3477286at2759"/>
<protein>
    <submittedName>
        <fullName evidence="1">Uncharacterized protein</fullName>
    </submittedName>
</protein>
<name>A0A6A6E668_9PEZI</name>
<evidence type="ECO:0000313" key="2">
    <source>
        <dbReference type="Proteomes" id="UP000800200"/>
    </source>
</evidence>